<dbReference type="InterPro" id="IPR016024">
    <property type="entry name" value="ARM-type_fold"/>
</dbReference>
<sequence>MALHKTKKPASVNLKLTRKQQRKQKRKEKKIRRNEFYTNRKKPGAFVLNPNRESSNQTKQNDSVHRKKEKNVDKRVENVNSNKLIEANVDEDRNIRQLEKQLKLKKRKSKSIPKSFSEDGLDFLLEVCDPETMKNVAASEQELNDVNDEFEEDLALIADTKETDEIHTDDEESDEDMLTDLDLEEDEPDSESEKMDNSNSNDENLSENEELSSSDKKTIKRKTKEKQKKESKTIIEEPSRLKSGPKKETDSTELEHRTTKRRKEIGNNETQKLKKAKTAIEDDEDSALDFSDDLGDSEGGLSGSDEENSDEDASKKNPDRTWEDIYGRLRSKDGSIINNNEGKYIPPAVRAKLESGTDEDKNRIEKLNRLKKQLKGLLNRLAEGNMHSIASQIENLYMNNSRNDMNDTLTKLMMDSLISPVMTPERLLVEHVVLIAVLHANVGTEVGAHFLQTTMKKFDDYLNANHDVENKLIDNTVNVISQLYNFKLFDAKLMYEVLQKLSEKFEEKDIECILHILKSVGFALRKEDPLSLKDLIMRLQKQATNATENVKDNPRVKFMLDVLLAVKNNNVSKIPNYDTSYPDHLKKVMKGFIRKGNYVTQLNISLEDLLKAEERGKWWVVGSAWAGNNVSENNDKPKRVGKSDEFSEKLLALAAKQRMNTDVRRNIFCIIMSAEDYLDAFEKLLRLGLKNQQEREIINVLLHCCLHEKNYNPYYAVLAQKFCEYDRKYQMTIKYSVWDKLKALGNHSGSQISNLAKMLTHLFIEKGLSISTLKVVQFGELDKVNLRFMRQILLGVLLHEEADACLSVFDKVAQSDKLKLFRESLRLFIHHFLLKNLKSESVPEEQRDLLETRAKMVEKALLSKEGKLKF</sequence>
<dbReference type="InterPro" id="IPR050781">
    <property type="entry name" value="CWC22_splicing_factor"/>
</dbReference>
<protein>
    <recommendedName>
        <fullName evidence="6">MI domain-containing protein</fullName>
    </recommendedName>
</protein>
<dbReference type="SMART" id="SM00544">
    <property type="entry name" value="MA3"/>
    <property type="match status" value="1"/>
</dbReference>
<dbReference type="GO" id="GO:0042274">
    <property type="term" value="P:ribosomal small subunit biogenesis"/>
    <property type="evidence" value="ECO:0007669"/>
    <property type="project" value="TreeGrafter"/>
</dbReference>
<feature type="region of interest" description="Disordered" evidence="5">
    <location>
        <begin position="157"/>
        <end position="320"/>
    </location>
</feature>
<evidence type="ECO:0000313" key="8">
    <source>
        <dbReference type="Proteomes" id="UP001162162"/>
    </source>
</evidence>
<dbReference type="FunFam" id="1.25.40.180:FF:000032">
    <property type="entry name" value="Nucleolar MIF4G domain-containing protein 1"/>
    <property type="match status" value="1"/>
</dbReference>
<evidence type="ECO:0000256" key="1">
    <source>
        <dbReference type="ARBA" id="ARBA00004604"/>
    </source>
</evidence>
<feature type="compositionally biased region" description="Polar residues" evidence="5">
    <location>
        <begin position="51"/>
        <end position="61"/>
    </location>
</feature>
<proteinExistence type="inferred from homology"/>
<evidence type="ECO:0000256" key="4">
    <source>
        <dbReference type="SAM" id="Coils"/>
    </source>
</evidence>
<keyword evidence="8" id="KW-1185">Reference proteome</keyword>
<comment type="subcellular location">
    <subcellularLocation>
        <location evidence="1">Nucleus</location>
        <location evidence="1">Nucleolus</location>
    </subcellularLocation>
</comment>
<name>A0AAV8YRR8_9CUCU</name>
<dbReference type="InterPro" id="IPR003890">
    <property type="entry name" value="MIF4G-like_typ-3"/>
</dbReference>
<dbReference type="PANTHER" id="PTHR18034">
    <property type="entry name" value="CELL CYCLE CONTROL PROTEIN CWF22-RELATED"/>
    <property type="match status" value="1"/>
</dbReference>
<feature type="compositionally biased region" description="Basic and acidic residues" evidence="5">
    <location>
        <begin position="227"/>
        <end position="257"/>
    </location>
</feature>
<feature type="coiled-coil region" evidence="4">
    <location>
        <begin position="81"/>
        <end position="108"/>
    </location>
</feature>
<accession>A0AAV8YRR8</accession>
<feature type="compositionally biased region" description="Basic residues" evidence="5">
    <location>
        <begin position="16"/>
        <end position="32"/>
    </location>
</feature>
<dbReference type="EMBL" id="JAPWTK010000055">
    <property type="protein sequence ID" value="KAJ8953596.1"/>
    <property type="molecule type" value="Genomic_DNA"/>
</dbReference>
<gene>
    <name evidence="7" type="ORF">NQ318_003020</name>
</gene>
<evidence type="ECO:0000259" key="6">
    <source>
        <dbReference type="PROSITE" id="PS51366"/>
    </source>
</evidence>
<evidence type="ECO:0000313" key="7">
    <source>
        <dbReference type="EMBL" id="KAJ8953596.1"/>
    </source>
</evidence>
<evidence type="ECO:0000256" key="5">
    <source>
        <dbReference type="SAM" id="MobiDB-lite"/>
    </source>
</evidence>
<dbReference type="SMART" id="SM00543">
    <property type="entry name" value="MIF4G"/>
    <property type="match status" value="1"/>
</dbReference>
<evidence type="ECO:0000256" key="3">
    <source>
        <dbReference type="ARBA" id="ARBA00023242"/>
    </source>
</evidence>
<keyword evidence="4" id="KW-0175">Coiled coil</keyword>
<feature type="compositionally biased region" description="Acidic residues" evidence="5">
    <location>
        <begin position="167"/>
        <end position="190"/>
    </location>
</feature>
<dbReference type="GO" id="GO:0003723">
    <property type="term" value="F:RNA binding"/>
    <property type="evidence" value="ECO:0007669"/>
    <property type="project" value="InterPro"/>
</dbReference>
<dbReference type="PROSITE" id="PS51366">
    <property type="entry name" value="MI"/>
    <property type="match status" value="1"/>
</dbReference>
<dbReference type="Proteomes" id="UP001162162">
    <property type="component" value="Unassembled WGS sequence"/>
</dbReference>
<dbReference type="Pfam" id="PF02847">
    <property type="entry name" value="MA3"/>
    <property type="match status" value="1"/>
</dbReference>
<dbReference type="Gene3D" id="1.25.40.180">
    <property type="match status" value="1"/>
</dbReference>
<dbReference type="GO" id="GO:0005730">
    <property type="term" value="C:nucleolus"/>
    <property type="evidence" value="ECO:0007669"/>
    <property type="project" value="UniProtKB-SubCell"/>
</dbReference>
<comment type="caution">
    <text evidence="7">The sequence shown here is derived from an EMBL/GenBank/DDBJ whole genome shotgun (WGS) entry which is preliminary data.</text>
</comment>
<evidence type="ECO:0000256" key="2">
    <source>
        <dbReference type="ARBA" id="ARBA00006856"/>
    </source>
</evidence>
<feature type="compositionally biased region" description="Acidic residues" evidence="5">
    <location>
        <begin position="281"/>
        <end position="296"/>
    </location>
</feature>
<feature type="domain" description="MI" evidence="6">
    <location>
        <begin position="662"/>
        <end position="778"/>
    </location>
</feature>
<keyword evidence="3" id="KW-0539">Nucleus</keyword>
<comment type="similarity">
    <text evidence="2">Belongs to the CWC22 family.</text>
</comment>
<dbReference type="Pfam" id="PF02854">
    <property type="entry name" value="MIF4G"/>
    <property type="match status" value="1"/>
</dbReference>
<dbReference type="PANTHER" id="PTHR18034:SF4">
    <property type="entry name" value="NUCLEOLAR MIF4G DOMAIN-CONTAINING PROTEIN 1"/>
    <property type="match status" value="1"/>
</dbReference>
<dbReference type="SUPFAM" id="SSF48371">
    <property type="entry name" value="ARM repeat"/>
    <property type="match status" value="1"/>
</dbReference>
<dbReference type="InterPro" id="IPR003891">
    <property type="entry name" value="Initiation_fac_eIF4g_MI"/>
</dbReference>
<organism evidence="7 8">
    <name type="scientific">Aromia moschata</name>
    <dbReference type="NCBI Taxonomy" id="1265417"/>
    <lineage>
        <taxon>Eukaryota</taxon>
        <taxon>Metazoa</taxon>
        <taxon>Ecdysozoa</taxon>
        <taxon>Arthropoda</taxon>
        <taxon>Hexapoda</taxon>
        <taxon>Insecta</taxon>
        <taxon>Pterygota</taxon>
        <taxon>Neoptera</taxon>
        <taxon>Endopterygota</taxon>
        <taxon>Coleoptera</taxon>
        <taxon>Polyphaga</taxon>
        <taxon>Cucujiformia</taxon>
        <taxon>Chrysomeloidea</taxon>
        <taxon>Cerambycidae</taxon>
        <taxon>Cerambycinae</taxon>
        <taxon>Callichromatini</taxon>
        <taxon>Aromia</taxon>
    </lineage>
</organism>
<dbReference type="AlphaFoldDB" id="A0AAV8YRR8"/>
<feature type="region of interest" description="Disordered" evidence="5">
    <location>
        <begin position="1"/>
        <end position="71"/>
    </location>
</feature>
<reference evidence="7" key="1">
    <citation type="journal article" date="2023" name="Insect Mol. Biol.">
        <title>Genome sequencing provides insights into the evolution of gene families encoding plant cell wall-degrading enzymes in longhorned beetles.</title>
        <authorList>
            <person name="Shin N.R."/>
            <person name="Okamura Y."/>
            <person name="Kirsch R."/>
            <person name="Pauchet Y."/>
        </authorList>
    </citation>
    <scope>NUCLEOTIDE SEQUENCE</scope>
    <source>
        <strain evidence="7">AMC_N1</strain>
    </source>
</reference>